<evidence type="ECO:0000256" key="2">
    <source>
        <dbReference type="SAM" id="Phobius"/>
    </source>
</evidence>
<dbReference type="Proteomes" id="UP000014216">
    <property type="component" value="Unassembled WGS sequence"/>
</dbReference>
<reference evidence="3 4" key="1">
    <citation type="journal article" date="2013" name="Genome Announc.">
        <title>Draft Genome Sequence of Desulfotignum phosphitoxidans DSM 13687 Strain FiPS-3.</title>
        <authorList>
            <person name="Poehlein A."/>
            <person name="Daniel R."/>
            <person name="Simeonova D.D."/>
        </authorList>
    </citation>
    <scope>NUCLEOTIDE SEQUENCE [LARGE SCALE GENOMIC DNA]</scope>
    <source>
        <strain evidence="3 4">DSM 13687</strain>
    </source>
</reference>
<keyword evidence="4" id="KW-1185">Reference proteome</keyword>
<dbReference type="InterPro" id="IPR019734">
    <property type="entry name" value="TPR_rpt"/>
</dbReference>
<organism evidence="3 4">
    <name type="scientific">Desulfotignum phosphitoxidans DSM 13687</name>
    <dbReference type="NCBI Taxonomy" id="1286635"/>
    <lineage>
        <taxon>Bacteria</taxon>
        <taxon>Pseudomonadati</taxon>
        <taxon>Thermodesulfobacteriota</taxon>
        <taxon>Desulfobacteria</taxon>
        <taxon>Desulfobacterales</taxon>
        <taxon>Desulfobacteraceae</taxon>
        <taxon>Desulfotignum</taxon>
    </lineage>
</organism>
<evidence type="ECO:0000256" key="1">
    <source>
        <dbReference type="PROSITE-ProRule" id="PRU00339"/>
    </source>
</evidence>
<keyword evidence="2" id="KW-0812">Transmembrane</keyword>
<dbReference type="OrthoDB" id="220004at2"/>
<proteinExistence type="predicted"/>
<dbReference type="InterPro" id="IPR011990">
    <property type="entry name" value="TPR-like_helical_dom_sf"/>
</dbReference>
<feature type="repeat" description="TPR" evidence="1">
    <location>
        <begin position="67"/>
        <end position="100"/>
    </location>
</feature>
<accession>S0FSQ7</accession>
<feature type="transmembrane region" description="Helical" evidence="2">
    <location>
        <begin position="177"/>
        <end position="195"/>
    </location>
</feature>
<keyword evidence="1" id="KW-0802">TPR repeat</keyword>
<comment type="caution">
    <text evidence="3">The sequence shown here is derived from an EMBL/GenBank/DDBJ whole genome shotgun (WGS) entry which is preliminary data.</text>
</comment>
<keyword evidence="2" id="KW-1133">Transmembrane helix</keyword>
<dbReference type="SMART" id="SM00028">
    <property type="entry name" value="TPR"/>
    <property type="match status" value="3"/>
</dbReference>
<dbReference type="Gene3D" id="1.25.40.10">
    <property type="entry name" value="Tetratricopeptide repeat domain"/>
    <property type="match status" value="1"/>
</dbReference>
<dbReference type="AlphaFoldDB" id="S0FSQ7"/>
<dbReference type="SUPFAM" id="SSF48452">
    <property type="entry name" value="TPR-like"/>
    <property type="match status" value="1"/>
</dbReference>
<keyword evidence="2" id="KW-0472">Membrane</keyword>
<evidence type="ECO:0000313" key="4">
    <source>
        <dbReference type="Proteomes" id="UP000014216"/>
    </source>
</evidence>
<protein>
    <submittedName>
        <fullName evidence="3">Uncharacterized protein</fullName>
    </submittedName>
</protein>
<gene>
    <name evidence="3" type="ORF">Dpo_13c01080</name>
</gene>
<name>S0FSQ7_9BACT</name>
<feature type="transmembrane region" description="Helical" evidence="2">
    <location>
        <begin position="6"/>
        <end position="26"/>
    </location>
</feature>
<dbReference type="PROSITE" id="PS50005">
    <property type="entry name" value="TPR"/>
    <property type="match status" value="1"/>
</dbReference>
<evidence type="ECO:0000313" key="3">
    <source>
        <dbReference type="EMBL" id="EMS77710.1"/>
    </source>
</evidence>
<sequence>MPPVMEMIRIILATIIGLGLAIYTIWASLRNKASKYAFGGAVHALMGNDQYADIRYKKALEFDPMHFEALYYMARRHAGQREFSQSVSCYEKCLRQRPDDPNILFKLGAVFYDMNHIESAADLWKKFIEKSGNEPNIRMVKGLLEKIEKGEQEILSAPEFLNNFKWHEEGFGESRRIVIFLIVFAVEFFLLFTFLI</sequence>
<dbReference type="EMBL" id="APJX01000013">
    <property type="protein sequence ID" value="EMS77710.1"/>
    <property type="molecule type" value="Genomic_DNA"/>
</dbReference>
<dbReference type="RefSeq" id="WP_006968404.1">
    <property type="nucleotide sequence ID" value="NZ_APJX01000013.1"/>
</dbReference>